<dbReference type="AlphaFoldDB" id="A0A5M8PRS4"/>
<keyword evidence="3 8" id="KW-0812">Transmembrane</keyword>
<dbReference type="OrthoDB" id="19859at2759"/>
<evidence type="ECO:0000256" key="4">
    <source>
        <dbReference type="ARBA" id="ARBA00022989"/>
    </source>
</evidence>
<feature type="transmembrane region" description="Helical" evidence="8">
    <location>
        <begin position="167"/>
        <end position="186"/>
    </location>
</feature>
<dbReference type="GO" id="GO:0000139">
    <property type="term" value="C:Golgi membrane"/>
    <property type="evidence" value="ECO:0007669"/>
    <property type="project" value="UniProtKB-SubCell"/>
</dbReference>
<dbReference type="GO" id="GO:0006829">
    <property type="term" value="P:zinc ion transport"/>
    <property type="evidence" value="ECO:0007669"/>
    <property type="project" value="InterPro"/>
</dbReference>
<feature type="transmembrane region" description="Helical" evidence="8">
    <location>
        <begin position="69"/>
        <end position="94"/>
    </location>
</feature>
<feature type="transmembrane region" description="Helical" evidence="8">
    <location>
        <begin position="106"/>
        <end position="129"/>
    </location>
</feature>
<evidence type="ECO:0000256" key="1">
    <source>
        <dbReference type="ARBA" id="ARBA00004127"/>
    </source>
</evidence>
<accession>A0A5M8PRS4</accession>
<dbReference type="PANTHER" id="PTHR16133:SF0">
    <property type="entry name" value="ZINC_IRON REGULATED TRANSPORTER-RELATED PROTEIN 102B, ISOFORM E"/>
    <property type="match status" value="1"/>
</dbReference>
<evidence type="ECO:0000256" key="7">
    <source>
        <dbReference type="SAM" id="MobiDB-lite"/>
    </source>
</evidence>
<evidence type="ECO:0000256" key="8">
    <source>
        <dbReference type="SAM" id="Phobius"/>
    </source>
</evidence>
<gene>
    <name evidence="9" type="ORF">FRX48_05023</name>
</gene>
<organism evidence="9 10">
    <name type="scientific">Lasallia pustulata</name>
    <dbReference type="NCBI Taxonomy" id="136370"/>
    <lineage>
        <taxon>Eukaryota</taxon>
        <taxon>Fungi</taxon>
        <taxon>Dikarya</taxon>
        <taxon>Ascomycota</taxon>
        <taxon>Pezizomycotina</taxon>
        <taxon>Lecanoromycetes</taxon>
        <taxon>OSLEUM clade</taxon>
        <taxon>Umbilicariomycetidae</taxon>
        <taxon>Umbilicariales</taxon>
        <taxon>Umbilicariaceae</taxon>
        <taxon>Lasallia</taxon>
    </lineage>
</organism>
<dbReference type="EMBL" id="VXIT01000007">
    <property type="protein sequence ID" value="KAA6411742.1"/>
    <property type="molecule type" value="Genomic_DNA"/>
</dbReference>
<proteinExistence type="predicted"/>
<feature type="compositionally biased region" description="Pro residues" evidence="7">
    <location>
        <begin position="28"/>
        <end position="38"/>
    </location>
</feature>
<keyword evidence="6 8" id="KW-0472">Membrane</keyword>
<comment type="subcellular location">
    <subcellularLocation>
        <location evidence="1">Endomembrane system</location>
        <topology evidence="1">Multi-pass membrane protein</topology>
    </subcellularLocation>
    <subcellularLocation>
        <location evidence="2">Golgi apparatus membrane</location>
    </subcellularLocation>
</comment>
<reference evidence="9 10" key="1">
    <citation type="submission" date="2019-09" db="EMBL/GenBank/DDBJ databases">
        <title>The hologenome of the rock-dwelling lichen Lasallia pustulata.</title>
        <authorList>
            <person name="Greshake Tzovaras B."/>
            <person name="Segers F."/>
            <person name="Bicker A."/>
            <person name="Dal Grande F."/>
            <person name="Otte J."/>
            <person name="Hankeln T."/>
            <person name="Schmitt I."/>
            <person name="Ebersberger I."/>
        </authorList>
    </citation>
    <scope>NUCLEOTIDE SEQUENCE [LARGE SCALE GENOMIC DNA]</scope>
    <source>
        <strain evidence="9">A1-1</strain>
    </source>
</reference>
<keyword evidence="5" id="KW-0333">Golgi apparatus</keyword>
<evidence type="ECO:0000256" key="2">
    <source>
        <dbReference type="ARBA" id="ARBA00004394"/>
    </source>
</evidence>
<evidence type="ECO:0000256" key="6">
    <source>
        <dbReference type="ARBA" id="ARBA00023136"/>
    </source>
</evidence>
<evidence type="ECO:0008006" key="11">
    <source>
        <dbReference type="Google" id="ProtNLM"/>
    </source>
</evidence>
<comment type="caution">
    <text evidence="9">The sequence shown here is derived from an EMBL/GenBank/DDBJ whole genome shotgun (WGS) entry which is preliminary data.</text>
</comment>
<sequence>MYLIDHGPALLPTAPPPPTPNNLLPLRPLAPAPSPPSSGPSLSTTLGLSIHALADGIALGASSTTPSSLSLLIFLAIMIHKAPAAFGLTSVLLRQGVGKRGARARLVLFSLAAPVGAVGTGGTFLYVAMHTMQEDDEGGHGQGDAHGNAYVDGGMGRETRRKEGKSLGLVLAAVGGMLLPLIAQIGHAH</sequence>
<protein>
    <recommendedName>
        <fullName evidence="11">Zinc/iron permease</fullName>
    </recommendedName>
</protein>
<keyword evidence="4 8" id="KW-1133">Transmembrane helix</keyword>
<dbReference type="Proteomes" id="UP000324767">
    <property type="component" value="Unassembled WGS sequence"/>
</dbReference>
<evidence type="ECO:0000256" key="5">
    <source>
        <dbReference type="ARBA" id="ARBA00023034"/>
    </source>
</evidence>
<evidence type="ECO:0000313" key="9">
    <source>
        <dbReference type="EMBL" id="KAA6411742.1"/>
    </source>
</evidence>
<evidence type="ECO:0000313" key="10">
    <source>
        <dbReference type="Proteomes" id="UP000324767"/>
    </source>
</evidence>
<dbReference type="InterPro" id="IPR045891">
    <property type="entry name" value="ZIP9"/>
</dbReference>
<dbReference type="PANTHER" id="PTHR16133">
    <property type="entry name" value="SOLUTE CARRIER FAMILY 39 ZINC TRANSPORTER , MEMBER 9-RELATED"/>
    <property type="match status" value="1"/>
</dbReference>
<dbReference type="InterPro" id="IPR003689">
    <property type="entry name" value="ZIP"/>
</dbReference>
<dbReference type="Pfam" id="PF02535">
    <property type="entry name" value="Zip"/>
    <property type="match status" value="1"/>
</dbReference>
<feature type="region of interest" description="Disordered" evidence="7">
    <location>
        <begin position="1"/>
        <end position="42"/>
    </location>
</feature>
<evidence type="ECO:0000256" key="3">
    <source>
        <dbReference type="ARBA" id="ARBA00022692"/>
    </source>
</evidence>
<name>A0A5M8PRS4_9LECA</name>
<dbReference type="GO" id="GO:0046873">
    <property type="term" value="F:metal ion transmembrane transporter activity"/>
    <property type="evidence" value="ECO:0007669"/>
    <property type="project" value="InterPro"/>
</dbReference>